<feature type="compositionally biased region" description="Polar residues" evidence="2">
    <location>
        <begin position="1"/>
        <end position="22"/>
    </location>
</feature>
<dbReference type="PANTHER" id="PTHR22590">
    <property type="entry name" value="MYOSIN MOTOR DOMAIN-CONTAINING PROTEIN"/>
    <property type="match status" value="1"/>
</dbReference>
<dbReference type="PANTHER" id="PTHR22590:SF2">
    <property type="entry name" value="IQ DOMAIN-CONTAINING PROTEIN N"/>
    <property type="match status" value="1"/>
</dbReference>
<dbReference type="CDD" id="cd23767">
    <property type="entry name" value="IQCD"/>
    <property type="match status" value="5"/>
</dbReference>
<proteinExistence type="predicted"/>
<dbReference type="SUPFAM" id="SSF52540">
    <property type="entry name" value="P-loop containing nucleoside triphosphate hydrolases"/>
    <property type="match status" value="3"/>
</dbReference>
<dbReference type="PROSITE" id="PS50096">
    <property type="entry name" value="IQ"/>
    <property type="match status" value="5"/>
</dbReference>
<evidence type="ECO:0000256" key="1">
    <source>
        <dbReference type="ARBA" id="ARBA00022737"/>
    </source>
</evidence>
<dbReference type="Pfam" id="PF00612">
    <property type="entry name" value="IQ"/>
    <property type="match status" value="5"/>
</dbReference>
<dbReference type="GeneID" id="103608694"/>
<evidence type="ECO:0000313" key="3">
    <source>
        <dbReference type="Proteomes" id="UP000694923"/>
    </source>
</evidence>
<organism evidence="3 4">
    <name type="scientific">Galeopterus variegatus</name>
    <name type="common">Malayan flying lemur</name>
    <name type="synonym">Cynocephalus variegatus</name>
    <dbReference type="NCBI Taxonomy" id="482537"/>
    <lineage>
        <taxon>Eukaryota</taxon>
        <taxon>Metazoa</taxon>
        <taxon>Chordata</taxon>
        <taxon>Craniata</taxon>
        <taxon>Vertebrata</taxon>
        <taxon>Euteleostomi</taxon>
        <taxon>Mammalia</taxon>
        <taxon>Eutheria</taxon>
        <taxon>Euarchontoglires</taxon>
        <taxon>Dermoptera</taxon>
        <taxon>Cynocephalidae</taxon>
        <taxon>Galeopterus</taxon>
    </lineage>
</organism>
<name>A0ABM0SEM4_GALVR</name>
<feature type="region of interest" description="Disordered" evidence="2">
    <location>
        <begin position="1"/>
        <end position="23"/>
    </location>
</feature>
<feature type="region of interest" description="Disordered" evidence="2">
    <location>
        <begin position="1120"/>
        <end position="1147"/>
    </location>
</feature>
<dbReference type="Gene3D" id="1.20.5.190">
    <property type="match status" value="3"/>
</dbReference>
<dbReference type="Proteomes" id="UP000694923">
    <property type="component" value="Unplaced"/>
</dbReference>
<dbReference type="InterPro" id="IPR052318">
    <property type="entry name" value="CellDiv_DevSignal_Domain"/>
</dbReference>
<dbReference type="InterPro" id="IPR000048">
    <property type="entry name" value="IQ_motif_EF-hand-BS"/>
</dbReference>
<gene>
    <name evidence="4" type="primary">KIAA1683</name>
</gene>
<dbReference type="SMART" id="SM00015">
    <property type="entry name" value="IQ"/>
    <property type="match status" value="6"/>
</dbReference>
<keyword evidence="1" id="KW-0677">Repeat</keyword>
<dbReference type="InterPro" id="IPR027417">
    <property type="entry name" value="P-loop_NTPase"/>
</dbReference>
<keyword evidence="3" id="KW-1185">Reference proteome</keyword>
<dbReference type="RefSeq" id="XP_008591315.1">
    <property type="nucleotide sequence ID" value="XM_008593093.1"/>
</dbReference>
<evidence type="ECO:0000256" key="2">
    <source>
        <dbReference type="SAM" id="MobiDB-lite"/>
    </source>
</evidence>
<feature type="region of interest" description="Disordered" evidence="2">
    <location>
        <begin position="54"/>
        <end position="76"/>
    </location>
</feature>
<evidence type="ECO:0000313" key="4">
    <source>
        <dbReference type="RefSeq" id="XP_008591315.1"/>
    </source>
</evidence>
<sequence length="1394" mass="149973">MTLQGRANPLRNQDNAANNTDTVPKPLVIQWAVPPPSSAHPSFQDKLGMLSPQLQHEPTKSRESLLQQPAKDKTAPHLIPRLRAMVKSQAFKNILVDEMDMMLSRAATLIQANWRGYRLRQKLVSQMLAAKAIQEAWRRFNTRRILRSSKAVVKKTDAEEGDIPYHRPQQVRFQYPEENRLLCQPLTLNKETQFPSSDRLAHLQPWAAQGTPEAGMQAPHAAGTPGATFLPHQTVTMKLSCPVSLDTKRQPCLVTRTFRNACLSHAEGDTVKTSHVTAGTNKTGALEPPVAGRYSQEVSRSFKTQAQTQAHVEAEILKAPSQMYPVVSITNTPPQMYLVSTMTNTSAQTCPVPTVTKTPPRMCPVVSVAKTPAQTYPVPTMTKTPPQTCPVSTIIKTPAQTCPVPVMTKTPAQVRPTASVTSNPSQTRPAAVTAKILPQVCLLASMIKPPSKTRPVVAMTKTTPQMCVVPATVKTSPQMRPAATTTKSPLQKCLGVTMAKTSSQTCPVTSMTKPPPQARLASMITKTPAQIRSVAAVLRTLCSATPEAANLKSSPQAAVAAGTSNTLSHMHLNVPKAKATVNTKQAVGTVKVSSHSYLSEANVKWLPQPRLVSGAPKAPAKPPLDAEKIKACLQKQVKAETIPRTNVAAGMLRSSTWIKAAEERNKAPSQAHVRMDVIKVQSQVYMPMETAVVLPQAQLAVPLTKATSQARPPAQQTSALSQAQLGMCLTKTPSQIRLPIKLTKAPSLAHLVTCLTKAQSQAQLVAGAMKVPSRVHLPTRLVKTQSQAQLVTDKAKGLCTAHQSVELSSKTHSQPLLTGSKASTHTCLHIGAKLDNRPTQLHPHSHGQDKATQGLRPVAPESQGMLVPLSAPTGHPMCSDSWGDSGTTRAQPSMPSQVAPCQDDATAFQLASLCAELAMVLGSQEDLRALLAKALSQTEVRAALNQALSKEILGTTVAKALPQGILGMVLVKALSWGELGITLSRALSRGELRAELTKAMQGRLAEVLSKALTDEERAALSQALCQGELGAVLSQSLSQAALRTAAKLPKADSKTAGSRMTTVPAPVEVDYRGSPLAACGPVKPQPSKGPTDAGMAGGQSWNSAVPSVTVRPMDHTAVAPCSARRPARGAGPWDAVGSKVSADPRQPGKLTMSVQTVEEIIVQAVITLQACMRGYLVRRTIKVWHQWATIIQATWRGYCVRRKLTHLYRATTVIQAAWRGYCTRRDRAQQMLLPGTWAELGSSRARTTSDHRCYQSCQPHVCSLCQSLSTGLGSPPSVVMLVGSSPRTCHMCGHTLPTRVVQGVGQGGGPWACVSQPASQSSQQLRHQIKAATVIQSAWRGFKIRRQLKQQQVAAKMVQANWRGHHTRTCLTTDALLGPASPWNSSRHTYWPGV</sequence>
<reference evidence="4" key="1">
    <citation type="submission" date="2025-08" db="UniProtKB">
        <authorList>
            <consortium name="RefSeq"/>
        </authorList>
    </citation>
    <scope>IDENTIFICATION</scope>
</reference>
<protein>
    <submittedName>
        <fullName evidence="4">LOW QUALITY PROTEIN: uncharacterized protein KIAA1683 homolog</fullName>
    </submittedName>
</protein>
<accession>A0ABM0SEM4</accession>